<dbReference type="InterPro" id="IPR029226">
    <property type="entry name" value="Ecp2-like"/>
</dbReference>
<evidence type="ECO:0000313" key="5">
    <source>
        <dbReference type="Proteomes" id="UP000193240"/>
    </source>
</evidence>
<keyword evidence="2" id="KW-0732">Signal</keyword>
<evidence type="ECO:0000313" key="4">
    <source>
        <dbReference type="EMBL" id="OSS54479.1"/>
    </source>
</evidence>
<dbReference type="STRING" id="105696.A0A1Y2MFB8"/>
<keyword evidence="5" id="KW-1185">Reference proteome</keyword>
<evidence type="ECO:0000256" key="2">
    <source>
        <dbReference type="SAM" id="SignalP"/>
    </source>
</evidence>
<gene>
    <name evidence="4" type="ORF">B5807_00528</name>
</gene>
<proteinExistence type="predicted"/>
<reference evidence="4 5" key="1">
    <citation type="journal article" date="2017" name="Genome Announc.">
        <title>Genome sequence of the saprophytic ascomycete Epicoccum nigrum ICMP 19927 strain isolated from New Zealand.</title>
        <authorList>
            <person name="Fokin M."/>
            <person name="Fleetwood D."/>
            <person name="Weir B.S."/>
            <person name="Villas-Boas S.G."/>
        </authorList>
    </citation>
    <scope>NUCLEOTIDE SEQUENCE [LARGE SCALE GENOMIC DNA]</scope>
    <source>
        <strain evidence="4 5">ICMP 19927</strain>
    </source>
</reference>
<organism evidence="4 5">
    <name type="scientific">Epicoccum nigrum</name>
    <name type="common">Soil fungus</name>
    <name type="synonym">Epicoccum purpurascens</name>
    <dbReference type="NCBI Taxonomy" id="105696"/>
    <lineage>
        <taxon>Eukaryota</taxon>
        <taxon>Fungi</taxon>
        <taxon>Dikarya</taxon>
        <taxon>Ascomycota</taxon>
        <taxon>Pezizomycotina</taxon>
        <taxon>Dothideomycetes</taxon>
        <taxon>Pleosporomycetidae</taxon>
        <taxon>Pleosporales</taxon>
        <taxon>Pleosporineae</taxon>
        <taxon>Didymellaceae</taxon>
        <taxon>Epicoccum</taxon>
    </lineage>
</organism>
<dbReference type="Pfam" id="PF14856">
    <property type="entry name" value="Hce2"/>
    <property type="match status" value="1"/>
</dbReference>
<evidence type="ECO:0000259" key="3">
    <source>
        <dbReference type="Pfam" id="PF14856"/>
    </source>
</evidence>
<protein>
    <recommendedName>
        <fullName evidence="3">Ecp2 effector protein-like domain-containing protein</fullName>
    </recommendedName>
</protein>
<sequence length="228" mass="24948">MHLIAWFVASIAVGNAVAAPTKASLQPFVESRGELRLDPAIYTTENFTASDGETYEITFLTGLPDVEGRSAFRKRQQGSDDPKNRWSPNNSHRDSCPFGSIYGDTGPNAPTTGRCMAIRDWCKNNPGAWSVFPYDSDLPSFYPLVSSGKTGTTACHFAVVGSGALDTIGTEDVRDWVNESLDRYTQNYDGVYRVRSYGKSGICTGVRPGNVRWMLDTLQGVQAGRQIS</sequence>
<accession>A0A1Y2MFB8</accession>
<dbReference type="EMBL" id="KZ107838">
    <property type="protein sequence ID" value="OSS54479.1"/>
    <property type="molecule type" value="Genomic_DNA"/>
</dbReference>
<name>A0A1Y2MFB8_EPING</name>
<feature type="domain" description="Ecp2 effector protein-like" evidence="3">
    <location>
        <begin position="100"/>
        <end position="198"/>
    </location>
</feature>
<evidence type="ECO:0000256" key="1">
    <source>
        <dbReference type="SAM" id="MobiDB-lite"/>
    </source>
</evidence>
<dbReference type="Proteomes" id="UP000193240">
    <property type="component" value="Unassembled WGS sequence"/>
</dbReference>
<feature type="region of interest" description="Disordered" evidence="1">
    <location>
        <begin position="72"/>
        <end position="92"/>
    </location>
</feature>
<feature type="chain" id="PRO_5012711521" description="Ecp2 effector protein-like domain-containing protein" evidence="2">
    <location>
        <begin position="19"/>
        <end position="228"/>
    </location>
</feature>
<feature type="signal peptide" evidence="2">
    <location>
        <begin position="1"/>
        <end position="18"/>
    </location>
</feature>
<dbReference type="AlphaFoldDB" id="A0A1Y2MFB8"/>
<dbReference type="InParanoid" id="A0A1Y2MFB8"/>